<evidence type="ECO:0000313" key="11">
    <source>
        <dbReference type="Proteomes" id="UP000254387"/>
    </source>
</evidence>
<reference evidence="10 11" key="1">
    <citation type="submission" date="2018-06" db="EMBL/GenBank/DDBJ databases">
        <authorList>
            <consortium name="Pathogen Informatics"/>
            <person name="Doyle S."/>
        </authorList>
    </citation>
    <scope>NUCLEOTIDE SEQUENCE [LARGE SCALE GENOMIC DNA]</scope>
    <source>
        <strain evidence="10 11">NCTC5053</strain>
    </source>
</reference>
<name>A0A378B210_KLEPN</name>
<evidence type="ECO:0000256" key="8">
    <source>
        <dbReference type="SAM" id="MobiDB-lite"/>
    </source>
</evidence>
<evidence type="ECO:0000256" key="1">
    <source>
        <dbReference type="ARBA" id="ARBA00003293"/>
    </source>
</evidence>
<evidence type="ECO:0000256" key="4">
    <source>
        <dbReference type="ARBA" id="ARBA00022722"/>
    </source>
</evidence>
<feature type="domain" description="Replication gene A protein-like" evidence="9">
    <location>
        <begin position="2"/>
        <end position="221"/>
    </location>
</feature>
<dbReference type="GO" id="GO:0016787">
    <property type="term" value="F:hydrolase activity"/>
    <property type="evidence" value="ECO:0007669"/>
    <property type="project" value="UniProtKB-KW"/>
</dbReference>
<dbReference type="GO" id="GO:0006260">
    <property type="term" value="P:DNA replication"/>
    <property type="evidence" value="ECO:0007669"/>
    <property type="project" value="UniProtKB-KW"/>
</dbReference>
<comment type="function">
    <text evidence="1">Possible endonuclease which induces a single-strand cut and initiates DNA replication.</text>
</comment>
<keyword evidence="7" id="KW-0175">Coiled coil</keyword>
<keyword evidence="4" id="KW-0540">Nuclease</keyword>
<proteinExistence type="inferred from homology"/>
<comment type="similarity">
    <text evidence="2">Belongs to the phage GPA family.</text>
</comment>
<organism evidence="10 11">
    <name type="scientific">Klebsiella pneumoniae</name>
    <dbReference type="NCBI Taxonomy" id="573"/>
    <lineage>
        <taxon>Bacteria</taxon>
        <taxon>Pseudomonadati</taxon>
        <taxon>Pseudomonadota</taxon>
        <taxon>Gammaproteobacteria</taxon>
        <taxon>Enterobacterales</taxon>
        <taxon>Enterobacteriaceae</taxon>
        <taxon>Klebsiella/Raoultella group</taxon>
        <taxon>Klebsiella</taxon>
        <taxon>Klebsiella pneumoniae complex</taxon>
    </lineage>
</organism>
<protein>
    <submittedName>
        <fullName evidence="10">Gp36</fullName>
    </submittedName>
</protein>
<dbReference type="InterPro" id="IPR008766">
    <property type="entry name" value="Replication_gene_A-like"/>
</dbReference>
<accession>A0A378B210</accession>
<evidence type="ECO:0000256" key="3">
    <source>
        <dbReference type="ARBA" id="ARBA00022705"/>
    </source>
</evidence>
<feature type="coiled-coil region" evidence="7">
    <location>
        <begin position="495"/>
        <end position="527"/>
    </location>
</feature>
<keyword evidence="5" id="KW-0255">Endonuclease</keyword>
<dbReference type="EMBL" id="UGMN01000004">
    <property type="protein sequence ID" value="STV26090.1"/>
    <property type="molecule type" value="Genomic_DNA"/>
</dbReference>
<evidence type="ECO:0000259" key="9">
    <source>
        <dbReference type="Pfam" id="PF05840"/>
    </source>
</evidence>
<dbReference type="Pfam" id="PF05840">
    <property type="entry name" value="Phage_GPA"/>
    <property type="match status" value="1"/>
</dbReference>
<keyword evidence="6" id="KW-0378">Hydrolase</keyword>
<dbReference type="Proteomes" id="UP000254387">
    <property type="component" value="Unassembled WGS sequence"/>
</dbReference>
<evidence type="ECO:0000256" key="6">
    <source>
        <dbReference type="ARBA" id="ARBA00022801"/>
    </source>
</evidence>
<evidence type="ECO:0000256" key="5">
    <source>
        <dbReference type="ARBA" id="ARBA00022759"/>
    </source>
</evidence>
<dbReference type="GO" id="GO:0004519">
    <property type="term" value="F:endonuclease activity"/>
    <property type="evidence" value="ECO:0007669"/>
    <property type="project" value="UniProtKB-KW"/>
</dbReference>
<dbReference type="AlphaFoldDB" id="A0A378B210"/>
<feature type="region of interest" description="Disordered" evidence="8">
    <location>
        <begin position="368"/>
        <end position="414"/>
    </location>
</feature>
<sequence length="619" mass="69608">MIATGYVSKVASPYCSDPCFREWVAQKKANLEFLNAMELEDQDTGERSSLLDKVMGSVSNPKIARHELMVRMRGFEDMANEMGLVGMFYTLTAPSRYHSTHVQSGKRNDKYRDASPRKTQKYLCKVWSRVRAKWGREGIRTFGFRVAEPHHDGTPHWHLLLFLRPEEAEYATAIFRKHALREDGGEPGAQEHRFTVTPIDEKFGSATGYIAKYISKNIDGYGMDGELDDESGQPVKEMAKRVRAWASRWSIRQFQQIGGASVTTWRELRRLGSRELVLHPELEAARAAADAPDWPGYTNAQGGPFVPPRLACAFASTTNTSRMEMIMVTRSAKITGIYCPYSGGDSVIFTRTTDYKIVPKRKPSPVENLTLEGRAAAPRSSVNNCTGRAGSDEKTPSETAVPADKTAPDDSSVTELPLNIDVLRRYSRQQRQEITSRLRKSARDSSDQAFMRTARGLRTSIDDETALTWGPKVTAAKDMSLTPEEAERRWREQLRIEAERRADNYAAAVVEYQKKKAEAALRQAQQKEVTQKHGISEEMIASIGAQLRDCRIFVSDDIVRSIADGARVRHGGGLLAADNGRLREVKVWHAGEKDKPTSEYMAVRDLITRWKKAAKRKGR</sequence>
<gene>
    <name evidence="10" type="ORF">NCTC5053_03247</name>
</gene>
<keyword evidence="3" id="KW-0235">DNA replication</keyword>
<evidence type="ECO:0000313" key="10">
    <source>
        <dbReference type="EMBL" id="STV26090.1"/>
    </source>
</evidence>
<evidence type="ECO:0000256" key="7">
    <source>
        <dbReference type="SAM" id="Coils"/>
    </source>
</evidence>
<evidence type="ECO:0000256" key="2">
    <source>
        <dbReference type="ARBA" id="ARBA00009260"/>
    </source>
</evidence>